<dbReference type="PROSITE" id="PS51186">
    <property type="entry name" value="GNAT"/>
    <property type="match status" value="1"/>
</dbReference>
<sequence length="153" mass="16258">MRIDRAGRGDVAGLALLKWRDVPDELTTGRSFDDFAAELAAWWDAHDTTHSAFVARADDGELVGVAWVAILPRVPRPGAAHRVSADLQSVFVLPEHRGDGIGTALVAAACAHAVSLGAGRVTVHSSEQAVPLYRGLGFADSPRLLQFLPPTDT</sequence>
<feature type="domain" description="N-acetyltransferase" evidence="3">
    <location>
        <begin position="1"/>
        <end position="153"/>
    </location>
</feature>
<dbReference type="EMBL" id="JAGTUK010000003">
    <property type="protein sequence ID" value="MBS0024992.1"/>
    <property type="molecule type" value="Genomic_DNA"/>
</dbReference>
<dbReference type="InterPro" id="IPR000182">
    <property type="entry name" value="GNAT_dom"/>
</dbReference>
<reference evidence="4 5" key="1">
    <citation type="submission" date="2021-04" db="EMBL/GenBank/DDBJ databases">
        <title>Whole genome analysis of root endophytic bacterium Microbacterium paraoxydans ku-mp colonizing RP-bio226 rice variety.</title>
        <authorList>
            <person name="Ulaganathan K."/>
            <person name="Latha B."/>
        </authorList>
    </citation>
    <scope>NUCLEOTIDE SEQUENCE [LARGE SCALE GENOMIC DNA]</scope>
    <source>
        <strain evidence="5">ku-mp</strain>
    </source>
</reference>
<dbReference type="PANTHER" id="PTHR43877">
    <property type="entry name" value="AMINOALKYLPHOSPHONATE N-ACETYLTRANSFERASE-RELATED-RELATED"/>
    <property type="match status" value="1"/>
</dbReference>
<protein>
    <submittedName>
        <fullName evidence="4">GNAT family N-acetyltransferase</fullName>
        <ecNumber evidence="4">2.3.1.-</ecNumber>
    </submittedName>
</protein>
<dbReference type="EC" id="2.3.1.-" evidence="4"/>
<evidence type="ECO:0000259" key="3">
    <source>
        <dbReference type="PROSITE" id="PS51186"/>
    </source>
</evidence>
<evidence type="ECO:0000256" key="2">
    <source>
        <dbReference type="ARBA" id="ARBA00023315"/>
    </source>
</evidence>
<organism evidence="4 5">
    <name type="scientific">Microbacterium paraoxydans</name>
    <dbReference type="NCBI Taxonomy" id="199592"/>
    <lineage>
        <taxon>Bacteria</taxon>
        <taxon>Bacillati</taxon>
        <taxon>Actinomycetota</taxon>
        <taxon>Actinomycetes</taxon>
        <taxon>Micrococcales</taxon>
        <taxon>Microbacteriaceae</taxon>
        <taxon>Microbacterium</taxon>
    </lineage>
</organism>
<evidence type="ECO:0000256" key="1">
    <source>
        <dbReference type="ARBA" id="ARBA00022679"/>
    </source>
</evidence>
<dbReference type="RefSeq" id="WP_211544322.1">
    <property type="nucleotide sequence ID" value="NZ_CBDREF010000005.1"/>
</dbReference>
<dbReference type="InterPro" id="IPR050832">
    <property type="entry name" value="Bact_Acetyltransf"/>
</dbReference>
<keyword evidence="2 4" id="KW-0012">Acyltransferase</keyword>
<keyword evidence="1 4" id="KW-0808">Transferase</keyword>
<dbReference type="Pfam" id="PF00583">
    <property type="entry name" value="Acetyltransf_1"/>
    <property type="match status" value="1"/>
</dbReference>
<dbReference type="InterPro" id="IPR016181">
    <property type="entry name" value="Acyl_CoA_acyltransferase"/>
</dbReference>
<evidence type="ECO:0000313" key="4">
    <source>
        <dbReference type="EMBL" id="MBS0024992.1"/>
    </source>
</evidence>
<dbReference type="CDD" id="cd04301">
    <property type="entry name" value="NAT_SF"/>
    <property type="match status" value="1"/>
</dbReference>
<keyword evidence="5" id="KW-1185">Reference proteome</keyword>
<dbReference type="SUPFAM" id="SSF55729">
    <property type="entry name" value="Acyl-CoA N-acyltransferases (Nat)"/>
    <property type="match status" value="1"/>
</dbReference>
<accession>A0ABS5IRJ2</accession>
<proteinExistence type="predicted"/>
<evidence type="ECO:0000313" key="5">
    <source>
        <dbReference type="Proteomes" id="UP000678243"/>
    </source>
</evidence>
<dbReference type="Proteomes" id="UP000678243">
    <property type="component" value="Unassembled WGS sequence"/>
</dbReference>
<dbReference type="GO" id="GO:0016746">
    <property type="term" value="F:acyltransferase activity"/>
    <property type="evidence" value="ECO:0007669"/>
    <property type="project" value="UniProtKB-KW"/>
</dbReference>
<name>A0ABS5IRJ2_9MICO</name>
<comment type="caution">
    <text evidence="4">The sequence shown here is derived from an EMBL/GenBank/DDBJ whole genome shotgun (WGS) entry which is preliminary data.</text>
</comment>
<gene>
    <name evidence="4" type="ORF">KE274_12855</name>
</gene>
<dbReference type="Gene3D" id="3.40.630.30">
    <property type="match status" value="1"/>
</dbReference>